<dbReference type="AlphaFoldDB" id="A0AAN7PFT4"/>
<reference evidence="2" key="1">
    <citation type="submission" date="2023-01" db="EMBL/GenBank/DDBJ databases">
        <title>Key to firefly adult light organ development and bioluminescence: homeobox transcription factors regulate luciferase expression and transportation to peroxisome.</title>
        <authorList>
            <person name="Fu X."/>
        </authorList>
    </citation>
    <scope>NUCLEOTIDE SEQUENCE [LARGE SCALE GENOMIC DNA]</scope>
</reference>
<proteinExistence type="predicted"/>
<accession>A0AAN7PFT4</accession>
<dbReference type="PANTHER" id="PTHR33053">
    <property type="entry name" value="PROTEIN, PUTATIVE-RELATED"/>
    <property type="match status" value="1"/>
</dbReference>
<sequence>MHNICLGVVRKLLNIWVGGRPLEVRLHSRKVEIISQHLIALRAFTPSDFNRKPRSLNELAYWKATEFRSFLLYLGPFVLKDILNKAVYENFLLLHTAVCILLCSKHTLKFGIPFAQNLLHIFIHHSKQSLYGKEFTVYNVHLLAHICDDVEIYGSLDNYSAFPFENFLGRLKRLIKSPLNPLQQIHRRLTEISNSLANINRTDDQCKIKNNCILFFEHEQGPLVFSDEYKWHKQYKKIVIKESKMSLSINSYNVADSYVSLKNDTKIIEIHNIIQKNNNVIIVGKAFTEYSSLYTYPINSSDLNIYVLRKLSDVVHVWPISDIGGKCIVYHNTNEHDSFTCFPLIHNS</sequence>
<name>A0AAN7PFT4_9COLE</name>
<evidence type="ECO:0000313" key="1">
    <source>
        <dbReference type="EMBL" id="KAK4884922.1"/>
    </source>
</evidence>
<dbReference type="EMBL" id="JARPUR010000001">
    <property type="protein sequence ID" value="KAK4884922.1"/>
    <property type="molecule type" value="Genomic_DNA"/>
</dbReference>
<evidence type="ECO:0000313" key="2">
    <source>
        <dbReference type="Proteomes" id="UP001353858"/>
    </source>
</evidence>
<dbReference type="Proteomes" id="UP001353858">
    <property type="component" value="Unassembled WGS sequence"/>
</dbReference>
<gene>
    <name evidence="1" type="ORF">RN001_001193</name>
</gene>
<dbReference type="PANTHER" id="PTHR33053:SF24">
    <property type="entry name" value="TRANSPOSASE DOMAIN-CONTAINING PROTEIN"/>
    <property type="match status" value="1"/>
</dbReference>
<evidence type="ECO:0008006" key="3">
    <source>
        <dbReference type="Google" id="ProtNLM"/>
    </source>
</evidence>
<organism evidence="1 2">
    <name type="scientific">Aquatica leii</name>
    <dbReference type="NCBI Taxonomy" id="1421715"/>
    <lineage>
        <taxon>Eukaryota</taxon>
        <taxon>Metazoa</taxon>
        <taxon>Ecdysozoa</taxon>
        <taxon>Arthropoda</taxon>
        <taxon>Hexapoda</taxon>
        <taxon>Insecta</taxon>
        <taxon>Pterygota</taxon>
        <taxon>Neoptera</taxon>
        <taxon>Endopterygota</taxon>
        <taxon>Coleoptera</taxon>
        <taxon>Polyphaga</taxon>
        <taxon>Elateriformia</taxon>
        <taxon>Elateroidea</taxon>
        <taxon>Lampyridae</taxon>
        <taxon>Luciolinae</taxon>
        <taxon>Aquatica</taxon>
    </lineage>
</organism>
<comment type="caution">
    <text evidence="1">The sequence shown here is derived from an EMBL/GenBank/DDBJ whole genome shotgun (WGS) entry which is preliminary data.</text>
</comment>
<keyword evidence="2" id="KW-1185">Reference proteome</keyword>
<protein>
    <recommendedName>
        <fullName evidence="3">DUF4218 domain-containing protein</fullName>
    </recommendedName>
</protein>